<evidence type="ECO:0000313" key="13">
    <source>
        <dbReference type="Proteomes" id="UP001162541"/>
    </source>
</evidence>
<feature type="region of interest" description="Disordered" evidence="7">
    <location>
        <begin position="323"/>
        <end position="352"/>
    </location>
</feature>
<dbReference type="InterPro" id="IPR024298">
    <property type="entry name" value="Sec16_Sec23-bd"/>
</dbReference>
<keyword evidence="5 6" id="KW-0931">ER-Golgi transport</keyword>
<keyword evidence="6" id="KW-0472">Membrane</keyword>
<organism evidence="11 12">
    <name type="scientific">Marchantia polymorpha subsp. ruderalis</name>
    <dbReference type="NCBI Taxonomy" id="1480154"/>
    <lineage>
        <taxon>Eukaryota</taxon>
        <taxon>Viridiplantae</taxon>
        <taxon>Streptophyta</taxon>
        <taxon>Embryophyta</taxon>
        <taxon>Marchantiophyta</taxon>
        <taxon>Marchantiopsida</taxon>
        <taxon>Marchantiidae</taxon>
        <taxon>Marchantiales</taxon>
        <taxon>Marchantiaceae</taxon>
        <taxon>Marchantia</taxon>
    </lineage>
</organism>
<comment type="subcellular location">
    <subcellularLocation>
        <location evidence="1">Endoplasmic reticulum</location>
    </subcellularLocation>
    <subcellularLocation>
        <location evidence="6">Golgi apparatus membrane</location>
    </subcellularLocation>
</comment>
<dbReference type="EMBL" id="LVLJ01001741">
    <property type="protein sequence ID" value="OAE28349.1"/>
    <property type="molecule type" value="Genomic_DNA"/>
</dbReference>
<feature type="region of interest" description="Disordered" evidence="7">
    <location>
        <begin position="31"/>
        <end position="61"/>
    </location>
</feature>
<proteinExistence type="inferred from homology"/>
<feature type="domain" description="Sec16 central conserved" evidence="9">
    <location>
        <begin position="791"/>
        <end position="919"/>
    </location>
</feature>
<comment type="similarity">
    <text evidence="2 6">Belongs to the SEC16 family.</text>
</comment>
<dbReference type="GO" id="GO:0070973">
    <property type="term" value="P:protein localization to endoplasmic reticulum exit site"/>
    <property type="evidence" value="ECO:0007669"/>
    <property type="project" value="TreeGrafter"/>
</dbReference>
<evidence type="ECO:0000313" key="12">
    <source>
        <dbReference type="Proteomes" id="UP000077202"/>
    </source>
</evidence>
<dbReference type="GO" id="GO:0016192">
    <property type="term" value="P:vesicle-mediated transport"/>
    <property type="evidence" value="ECO:0007669"/>
    <property type="project" value="UniProtKB-KW"/>
</dbReference>
<gene>
    <name evidence="11" type="ORF">AXG93_2490s1400</name>
    <name evidence="10" type="ORF">Mp_1g19530</name>
</gene>
<evidence type="ECO:0000256" key="5">
    <source>
        <dbReference type="ARBA" id="ARBA00022892"/>
    </source>
</evidence>
<evidence type="ECO:0000256" key="1">
    <source>
        <dbReference type="ARBA" id="ARBA00004240"/>
    </source>
</evidence>
<dbReference type="PANTHER" id="PTHR13402">
    <property type="entry name" value="RGPR-RELATED"/>
    <property type="match status" value="1"/>
</dbReference>
<feature type="region of interest" description="Disordered" evidence="7">
    <location>
        <begin position="196"/>
        <end position="242"/>
    </location>
</feature>
<dbReference type="Pfam" id="PF12931">
    <property type="entry name" value="TPR_Sec16"/>
    <property type="match status" value="1"/>
</dbReference>
<dbReference type="InterPro" id="IPR024340">
    <property type="entry name" value="Sec16_CCD"/>
</dbReference>
<evidence type="ECO:0000256" key="6">
    <source>
        <dbReference type="RuleBase" id="RU364101"/>
    </source>
</evidence>
<dbReference type="EMBL" id="AP019866">
    <property type="protein sequence ID" value="BBM99195.1"/>
    <property type="molecule type" value="Genomic_DNA"/>
</dbReference>
<feature type="region of interest" description="Disordered" evidence="7">
    <location>
        <begin position="1271"/>
        <end position="1293"/>
    </location>
</feature>
<keyword evidence="12" id="KW-1185">Reference proteome</keyword>
<evidence type="ECO:0000256" key="3">
    <source>
        <dbReference type="ARBA" id="ARBA00022448"/>
    </source>
</evidence>
<sequence>MSPAPYPPLHAGDDVDASFFDQLGDELDFPVSEGVAHKHEDTGDVSSLGAPDNLELSSSASGSWTSLQKLQVEGLAQQSSHQDSNAQLDFELDDAFSELSIAKLDALSDIKPHSGDLHNMGNGDIHGEDRDLNMVSDVVLTGEDSLRPLANGGYESESDRGDVFQGSGALETSISTPLNIPGQDVVLPDSNVSRELGTIHPSTTASTISDATASSVKETSTASVADEDVKSPQASKPPKLTTDVTEVQWSDFGASAGFGSFSDLLSSFPADPSQHQEDGWNSGADFFQLTADASHDFGSAVLEQQSANAGVFDVQQTVPETQSFTSHVSSDLQTLGQESQTSVNTGSEEQTAYWQPQGQEQLSQSDQVEWQNPYPGWWYNNFTGVWRQVASSDNGAGAGSSWDTSGQYQTEAQTDMNQSYWQNQESNEVRSQENEQVVAGNGDISANQSVVGAYENEWTEQNPNTSGQSIGSHNPLFEASVVEQTNSTWSASGESGVGEQQVSWESQYPGWYYDHQAQEWKEENPSAPSEVSGTSQFPEAQQETLHLPAITEENGSYSDSAYQGYSSSQWYGGQDQQHISAGQYNQERPSSFDIPSTYATLDSLSASVSTFPATITANPTAAEVTPRQWTGSQLDVQFGHAPSYNQVEQSFGSKQHYEVEQPQLNLGIEQFNSVHQAPYNLQHIDPQIAPPVVPESLYAPYTYPTATTFTPQTSFSPQIATQQTPEVPYNQFAPAQVPSHGAPTWPGVSPYQMQQPAGNSYQTQHYSQYAQLTPPKSTVEALRTSVGRPPHVLTAFGFGGKLVVMKLKDSVSLHASDGKQSFSSGQAWVPGPICVHNLSQIVAQSADPGRHEPGNLYFSSLSRQTFSGPLAGGSVSNKELTKWLDERGANCRTEEPSCKNPASVSMLWGLLKLACQHYGKLRSAVGTAGITSQEEDGPEVALANLLTSGVNQGSWTMGSFSSTVCLQPIPSEHQLQMTASEVKKLLVMGKRKEALKHALQGHLWGPALLLARQLGEKFYTDAVAQMAQFQFLPGSPMRTLSLLIAGQPAEVFSEKNMPITLGPNPMQGLPMSAGSSQDGLGSMLEEWQENLSIMAANRTNGDDRVISHLGDCLWKAKGEVAAAHICYLVADANFEAFTSTARLCLIGADHWKNPRTFATPEAIQRTEIYEYSKVLGNPQFILVPFQPYKLIYASMLAEAGKTSEALRYCQAVLKTLKTASRAPEVETCRQAAMALEERLRYHAQGGHAVNLAPGKLVRTLFSALDRGIHGIIGGPPQSSDQPQHIPKVDSVPSGRDQYTTNLSGVSPGRTPAPIVPSASAGKLQEISSMPPRSVSEPDFSSSMKEKSVQTKANAGAGAAGGYLRGLGSSLFQRVGFRKKEAKLGEKNKFYYDQKLKRWVEEGAQPTPEEVALPPPPTSANFVSKVDEHIPDVQSGVGVIPGPRTLSGTPPVPPSNQFSARAKQGVRSRYVDTFNKGGNATVSKPVTSSLFPTAKAAGAPMQPMSFFVPGPTLDNLNGASAKSEKGTSGENTEENHAGNYGDSASSMEDRIDTSQSAAAPNMVRQSGTITSSMHRVSSFESTSVFGGTDPIEGNDRTGRGTSNGGSSVPNGYHSRANSWGGYPSNFQNSQFVAEPPPNLAHDNSTAVTSISMYNGFSSQSSTTSTPVSSYFPSAPTKVDGYYPHSGDGSVDASLPPPPSIEPFTTSIGSGGSDGRAVSQAPVSFTGDDLQEVDF</sequence>
<keyword evidence="6" id="KW-0333">Golgi apparatus</keyword>
<dbReference type="GO" id="GO:0012507">
    <property type="term" value="C:ER to Golgi transport vesicle membrane"/>
    <property type="evidence" value="ECO:0007669"/>
    <property type="project" value="TreeGrafter"/>
</dbReference>
<feature type="domain" description="Sec16 Sec23-binding" evidence="8">
    <location>
        <begin position="982"/>
        <end position="1274"/>
    </location>
</feature>
<dbReference type="GO" id="GO:0070971">
    <property type="term" value="C:endoplasmic reticulum exit site"/>
    <property type="evidence" value="ECO:0007669"/>
    <property type="project" value="TreeGrafter"/>
</dbReference>
<accession>A0A176W5R0</accession>
<dbReference type="Pfam" id="PF12932">
    <property type="entry name" value="Sec16"/>
    <property type="match status" value="1"/>
</dbReference>
<keyword evidence="6" id="KW-0653">Protein transport</keyword>
<dbReference type="PANTHER" id="PTHR13402:SF6">
    <property type="entry name" value="SECRETORY 16, ISOFORM I"/>
    <property type="match status" value="1"/>
</dbReference>
<dbReference type="GO" id="GO:0007030">
    <property type="term" value="P:Golgi organization"/>
    <property type="evidence" value="ECO:0007669"/>
    <property type="project" value="TreeGrafter"/>
</dbReference>
<dbReference type="Proteomes" id="UP000077202">
    <property type="component" value="Unassembled WGS sequence"/>
</dbReference>
<feature type="compositionally biased region" description="Low complexity" evidence="7">
    <location>
        <begin position="202"/>
        <end position="215"/>
    </location>
</feature>
<dbReference type="GO" id="GO:0000139">
    <property type="term" value="C:Golgi membrane"/>
    <property type="evidence" value="ECO:0007669"/>
    <property type="project" value="UniProtKB-SubCell"/>
</dbReference>
<keyword evidence="4 6" id="KW-0256">Endoplasmic reticulum</keyword>
<keyword evidence="3 6" id="KW-0813">Transport</keyword>
<name>A0A176W5R0_MARPO</name>
<evidence type="ECO:0000256" key="4">
    <source>
        <dbReference type="ARBA" id="ARBA00022824"/>
    </source>
</evidence>
<evidence type="ECO:0000259" key="9">
    <source>
        <dbReference type="Pfam" id="PF12932"/>
    </source>
</evidence>
<reference evidence="13" key="3">
    <citation type="journal article" date="2020" name="Curr. Biol.">
        <title>Chromatin organization in early land plants reveals an ancestral association between H3K27me3, transposons, and constitutive heterochromatin.</title>
        <authorList>
            <person name="Montgomery S.A."/>
            <person name="Tanizawa Y."/>
            <person name="Galik B."/>
            <person name="Wang N."/>
            <person name="Ito T."/>
            <person name="Mochizuki T."/>
            <person name="Akimcheva S."/>
            <person name="Bowman J.L."/>
            <person name="Cognat V."/>
            <person name="Marechal-Drouard L."/>
            <person name="Ekker H."/>
            <person name="Hong S.F."/>
            <person name="Kohchi T."/>
            <person name="Lin S.S."/>
            <person name="Liu L.D."/>
            <person name="Nakamura Y."/>
            <person name="Valeeva L.R."/>
            <person name="Shakirov E.V."/>
            <person name="Shippen D.E."/>
            <person name="Wei W.L."/>
            <person name="Yagura M."/>
            <person name="Yamaoka S."/>
            <person name="Yamato K.T."/>
            <person name="Liu C."/>
            <person name="Berger F."/>
        </authorList>
    </citation>
    <scope>NUCLEOTIDE SEQUENCE [LARGE SCALE GENOMIC DNA]</scope>
    <source>
        <strain evidence="13">Tak-1</strain>
    </source>
</reference>
<dbReference type="CDD" id="cd09233">
    <property type="entry name" value="ACE1-Sec16-like"/>
    <property type="match status" value="1"/>
</dbReference>
<evidence type="ECO:0000313" key="10">
    <source>
        <dbReference type="EMBL" id="BBM99195.1"/>
    </source>
</evidence>
<feature type="region of interest" description="Disordered" evidence="7">
    <location>
        <begin position="520"/>
        <end position="539"/>
    </location>
</feature>
<dbReference type="Gene3D" id="1.25.40.1030">
    <property type="match status" value="1"/>
</dbReference>
<reference evidence="10" key="2">
    <citation type="journal article" date="2019" name="Curr. Biol.">
        <title>Chromatin organization in early land plants reveals an ancestral association between H3K27me3, transposons, and constitutive heterochromatin.</title>
        <authorList>
            <person name="Montgomery S.A."/>
            <person name="Tanizawa Y."/>
            <person name="Galik B."/>
            <person name="Wang N."/>
            <person name="Ito T."/>
            <person name="Mochizuki T."/>
            <person name="Akimcheva S."/>
            <person name="Bowman J."/>
            <person name="Cognat V."/>
            <person name="Drouard L."/>
            <person name="Ekker H."/>
            <person name="Houng S."/>
            <person name="Kohchi T."/>
            <person name="Lin S."/>
            <person name="Liu L.D."/>
            <person name="Nakamura Y."/>
            <person name="Valeeva L.R."/>
            <person name="Shakirov E.V."/>
            <person name="Shippen D.E."/>
            <person name="Wei W."/>
            <person name="Yagura M."/>
            <person name="Yamaoka S."/>
            <person name="Yamato K.T."/>
            <person name="Liu C."/>
            <person name="Berger F."/>
        </authorList>
    </citation>
    <scope>NUCLEOTIDE SEQUENCE [LARGE SCALE GENOMIC DNA]</scope>
    <source>
        <strain evidence="10">Tak-1</strain>
    </source>
</reference>
<feature type="compositionally biased region" description="Polar residues" evidence="7">
    <location>
        <begin position="526"/>
        <end position="539"/>
    </location>
</feature>
<dbReference type="GO" id="GO:0015031">
    <property type="term" value="P:protein transport"/>
    <property type="evidence" value="ECO:0007669"/>
    <property type="project" value="UniProtKB-KW"/>
</dbReference>
<feature type="compositionally biased region" description="Polar residues" evidence="7">
    <location>
        <begin position="1552"/>
        <end position="1584"/>
    </location>
</feature>
<feature type="region of interest" description="Disordered" evidence="7">
    <location>
        <begin position="1681"/>
        <end position="1733"/>
    </location>
</feature>
<feature type="region of interest" description="Disordered" evidence="7">
    <location>
        <begin position="1434"/>
        <end position="1462"/>
    </location>
</feature>
<dbReference type="Proteomes" id="UP001162541">
    <property type="component" value="Chromosome 1"/>
</dbReference>
<evidence type="ECO:0000313" key="11">
    <source>
        <dbReference type="EMBL" id="OAE28349.1"/>
    </source>
</evidence>
<reference evidence="11 12" key="1">
    <citation type="submission" date="2016-03" db="EMBL/GenBank/DDBJ databases">
        <title>Mechanisms controlling the formation of the plant cell surface in tip-growing cells are functionally conserved among land plants.</title>
        <authorList>
            <person name="Honkanen S."/>
            <person name="Jones V.A."/>
            <person name="Morieri G."/>
            <person name="Champion C."/>
            <person name="Hetherington A.J."/>
            <person name="Kelly S."/>
            <person name="Saint-Marcoux D."/>
            <person name="Proust H."/>
            <person name="Prescott H."/>
            <person name="Dolan L."/>
        </authorList>
    </citation>
    <scope>NUCLEOTIDE SEQUENCE [LARGE SCALE GENOMIC DNA]</scope>
    <source>
        <strain evidence="12">cv. Tak-1 and cv. Tak-2</strain>
        <tissue evidence="11">Whole gametophyte</tissue>
    </source>
</reference>
<evidence type="ECO:0000256" key="2">
    <source>
        <dbReference type="ARBA" id="ARBA00005927"/>
    </source>
</evidence>
<protein>
    <recommendedName>
        <fullName evidence="6">Protein transport protein sec16</fullName>
    </recommendedName>
</protein>
<evidence type="ECO:0000259" key="8">
    <source>
        <dbReference type="Pfam" id="PF12931"/>
    </source>
</evidence>
<feature type="region of interest" description="Disordered" evidence="7">
    <location>
        <begin position="1514"/>
        <end position="1615"/>
    </location>
</feature>
<evidence type="ECO:0000256" key="7">
    <source>
        <dbReference type="SAM" id="MobiDB-lite"/>
    </source>
</evidence>